<keyword evidence="1" id="KW-0472">Membrane</keyword>
<dbReference type="EMBL" id="JAPWTJ010000844">
    <property type="protein sequence ID" value="KAJ8975317.1"/>
    <property type="molecule type" value="Genomic_DNA"/>
</dbReference>
<gene>
    <name evidence="2" type="ORF">NQ317_000496</name>
</gene>
<evidence type="ECO:0000313" key="2">
    <source>
        <dbReference type="EMBL" id="KAJ8975317.1"/>
    </source>
</evidence>
<organism evidence="2 3">
    <name type="scientific">Molorchus minor</name>
    <dbReference type="NCBI Taxonomy" id="1323400"/>
    <lineage>
        <taxon>Eukaryota</taxon>
        <taxon>Metazoa</taxon>
        <taxon>Ecdysozoa</taxon>
        <taxon>Arthropoda</taxon>
        <taxon>Hexapoda</taxon>
        <taxon>Insecta</taxon>
        <taxon>Pterygota</taxon>
        <taxon>Neoptera</taxon>
        <taxon>Endopterygota</taxon>
        <taxon>Coleoptera</taxon>
        <taxon>Polyphaga</taxon>
        <taxon>Cucujiformia</taxon>
        <taxon>Chrysomeloidea</taxon>
        <taxon>Cerambycidae</taxon>
        <taxon>Lamiinae</taxon>
        <taxon>Monochamini</taxon>
        <taxon>Molorchus</taxon>
    </lineage>
</organism>
<evidence type="ECO:0008006" key="4">
    <source>
        <dbReference type="Google" id="ProtNLM"/>
    </source>
</evidence>
<feature type="transmembrane region" description="Helical" evidence="1">
    <location>
        <begin position="41"/>
        <end position="60"/>
    </location>
</feature>
<accession>A0ABQ9JC84</accession>
<protein>
    <recommendedName>
        <fullName evidence="4">EamA domain-containing protein</fullName>
    </recommendedName>
</protein>
<name>A0ABQ9JC84_9CUCU</name>
<sequence length="123" mass="14062">MELSEVTVVTYTSSLTLAIAGIFKEVFQLILAVEWNGDEMTPLNIVGLFICLLGISCHVVHKIKTQPIRLPERSYDKEVEHNELGEYLIDEHLRFDTASESDGEKSDRSDTQVLFDLLNRHER</sequence>
<reference evidence="2" key="1">
    <citation type="journal article" date="2023" name="Insect Mol. Biol.">
        <title>Genome sequencing provides insights into the evolution of gene families encoding plant cell wall-degrading enzymes in longhorned beetles.</title>
        <authorList>
            <person name="Shin N.R."/>
            <person name="Okamura Y."/>
            <person name="Kirsch R."/>
            <person name="Pauchet Y."/>
        </authorList>
    </citation>
    <scope>NUCLEOTIDE SEQUENCE</scope>
    <source>
        <strain evidence="2">MMC_N1</strain>
    </source>
</reference>
<evidence type="ECO:0000313" key="3">
    <source>
        <dbReference type="Proteomes" id="UP001162164"/>
    </source>
</evidence>
<keyword evidence="3" id="KW-1185">Reference proteome</keyword>
<keyword evidence="1" id="KW-1133">Transmembrane helix</keyword>
<keyword evidence="1" id="KW-0812">Transmembrane</keyword>
<proteinExistence type="predicted"/>
<evidence type="ECO:0000256" key="1">
    <source>
        <dbReference type="SAM" id="Phobius"/>
    </source>
</evidence>
<comment type="caution">
    <text evidence="2">The sequence shown here is derived from an EMBL/GenBank/DDBJ whole genome shotgun (WGS) entry which is preliminary data.</text>
</comment>
<dbReference type="Proteomes" id="UP001162164">
    <property type="component" value="Unassembled WGS sequence"/>
</dbReference>